<accession>A0ABS4J9J6</accession>
<evidence type="ECO:0000313" key="1">
    <source>
        <dbReference type="EMBL" id="MBP1996513.1"/>
    </source>
</evidence>
<name>A0ABS4J9J6_9BACL</name>
<protein>
    <submittedName>
        <fullName evidence="1">Uncharacterized protein</fullName>
    </submittedName>
</protein>
<proteinExistence type="predicted"/>
<dbReference type="RefSeq" id="WP_209979039.1">
    <property type="nucleotide sequence ID" value="NZ_JAGGLB010000051.1"/>
</dbReference>
<sequence length="223" mass="26630">MLRLISSIIFRLLFYRFPQLAYSQEEIEEYEKMYSKALTSKSEIKYSSNFPKLHFIQYIASTKKVVLHGSNHKGINEFEPRRQTLFNGKYEEAVFATRDGIWPIFYAVFDRNKLVGNFRNACISSDLKYNYYFFSLTRETILSNPWTSGMLYFLPEETFEKVNHSLVPFDEWISKSPVAPLTKIEVEPEDFYFINKVSYHNPKESVIVSWFLYKLRTKFFIKR</sequence>
<dbReference type="EMBL" id="JAGGLB010000051">
    <property type="protein sequence ID" value="MBP1996513.1"/>
    <property type="molecule type" value="Genomic_DNA"/>
</dbReference>
<gene>
    <name evidence="1" type="ORF">J2Z66_008161</name>
</gene>
<reference evidence="1 2" key="1">
    <citation type="submission" date="2021-03" db="EMBL/GenBank/DDBJ databases">
        <title>Genomic Encyclopedia of Type Strains, Phase IV (KMG-IV): sequencing the most valuable type-strain genomes for metagenomic binning, comparative biology and taxonomic classification.</title>
        <authorList>
            <person name="Goeker M."/>
        </authorList>
    </citation>
    <scope>NUCLEOTIDE SEQUENCE [LARGE SCALE GENOMIC DNA]</scope>
    <source>
        <strain evidence="1 2">DSM 26048</strain>
    </source>
</reference>
<dbReference type="Proteomes" id="UP001519287">
    <property type="component" value="Unassembled WGS sequence"/>
</dbReference>
<keyword evidence="2" id="KW-1185">Reference proteome</keyword>
<organism evidence="1 2">
    <name type="scientific">Paenibacillus eucommiae</name>
    <dbReference type="NCBI Taxonomy" id="1355755"/>
    <lineage>
        <taxon>Bacteria</taxon>
        <taxon>Bacillati</taxon>
        <taxon>Bacillota</taxon>
        <taxon>Bacilli</taxon>
        <taxon>Bacillales</taxon>
        <taxon>Paenibacillaceae</taxon>
        <taxon>Paenibacillus</taxon>
    </lineage>
</organism>
<comment type="caution">
    <text evidence="1">The sequence shown here is derived from an EMBL/GenBank/DDBJ whole genome shotgun (WGS) entry which is preliminary data.</text>
</comment>
<evidence type="ECO:0000313" key="2">
    <source>
        <dbReference type="Proteomes" id="UP001519287"/>
    </source>
</evidence>